<reference evidence="1" key="1">
    <citation type="submission" date="2009-10" db="EMBL/GenBank/DDBJ databases">
        <title>Diversity of trophic interactions inside an arsenic-rich microbial ecosystem.</title>
        <authorList>
            <person name="Bertin P.N."/>
            <person name="Heinrich-Salmeron A."/>
            <person name="Pelletier E."/>
            <person name="Goulhen-Chollet F."/>
            <person name="Arsene-Ploetze F."/>
            <person name="Gallien S."/>
            <person name="Calteau A."/>
            <person name="Vallenet D."/>
            <person name="Casiot C."/>
            <person name="Chane-Woon-Ming B."/>
            <person name="Giloteaux L."/>
            <person name="Barakat M."/>
            <person name="Bonnefoy V."/>
            <person name="Bruneel O."/>
            <person name="Chandler M."/>
            <person name="Cleiss J."/>
            <person name="Duran R."/>
            <person name="Elbaz-Poulichet F."/>
            <person name="Fonknechten N."/>
            <person name="Lauga B."/>
            <person name="Mornico D."/>
            <person name="Ortet P."/>
            <person name="Schaeffer C."/>
            <person name="Siguier P."/>
            <person name="Alexander Thil Smith A."/>
            <person name="Van Dorsselaer A."/>
            <person name="Weissenbach J."/>
            <person name="Medigue C."/>
            <person name="Le Paslier D."/>
        </authorList>
    </citation>
    <scope>NUCLEOTIDE SEQUENCE</scope>
</reference>
<dbReference type="EMBL" id="CABR01000099">
    <property type="protein sequence ID" value="CBI10654.1"/>
    <property type="molecule type" value="Genomic_DNA"/>
</dbReference>
<comment type="caution">
    <text evidence="1">The sequence shown here is derived from an EMBL/GenBank/DDBJ whole genome shotgun (WGS) entry which is preliminary data.</text>
</comment>
<gene>
    <name evidence="1" type="ORF">CARN7_1448</name>
</gene>
<dbReference type="AlphaFoldDB" id="E6QTT2"/>
<proteinExistence type="predicted"/>
<organism evidence="1">
    <name type="scientific">mine drainage metagenome</name>
    <dbReference type="NCBI Taxonomy" id="410659"/>
    <lineage>
        <taxon>unclassified sequences</taxon>
        <taxon>metagenomes</taxon>
        <taxon>ecological metagenomes</taxon>
    </lineage>
</organism>
<name>E6QTT2_9ZZZZ</name>
<accession>E6QTT2</accession>
<sequence length="60" mass="6429">MKNRMTSILIIHAAPPFMQHIIAAKAGGLNLMLGNEAIQLNRRPSPRSFSISSAGSGLLK</sequence>
<protein>
    <submittedName>
        <fullName evidence="1">Uncharacterized protein</fullName>
    </submittedName>
</protein>
<evidence type="ECO:0000313" key="1">
    <source>
        <dbReference type="EMBL" id="CBI10654.1"/>
    </source>
</evidence>